<dbReference type="CDD" id="cd09898">
    <property type="entry name" value="H3TH_53EXO"/>
    <property type="match status" value="1"/>
</dbReference>
<dbReference type="AlphaFoldDB" id="A0A2A5WCX7"/>
<dbReference type="Gene3D" id="3.40.50.1010">
    <property type="entry name" value="5'-nuclease"/>
    <property type="match status" value="1"/>
</dbReference>
<evidence type="ECO:0000256" key="3">
    <source>
        <dbReference type="ARBA" id="ARBA00023125"/>
    </source>
</evidence>
<name>A0A2A5WCX7_9GAMM</name>
<gene>
    <name evidence="5" type="ORF">CNF02_05990</name>
</gene>
<dbReference type="InterPro" id="IPR038969">
    <property type="entry name" value="FEN"/>
</dbReference>
<dbReference type="InterPro" id="IPR008918">
    <property type="entry name" value="HhH2"/>
</dbReference>
<sequence length="314" mass="35245">MTEEVESSDVYLIDSSIYIFQAHFSPFVECFDRDGGELSALFGFTQFLLQFLRRVKPNYVATAHDESLFCGFRHQLSPDYKSNRELPDENLGMQLKGCSEVCSIMGLPTFSSRVYEADDIIGTLANSVRNNNSSVQVQILSKDKDLAQLLKSEKDCLWDYNQNSRRYRRDIFEEFGVHPEQFPDYLALIGDSVDCISGVPGVGPVKAKALLQQFNSIEEIYQSIGLVSSLEIRGASGLANKLQEYQDLAYLSKQLATIVCEVSDSEELFGSVALDGLKPEAPDKEKFLEFLNLYNFSAPDKIRLESLAASLTTR</sequence>
<dbReference type="Proteomes" id="UP000219329">
    <property type="component" value="Unassembled WGS sequence"/>
</dbReference>
<dbReference type="SUPFAM" id="SSF47807">
    <property type="entry name" value="5' to 3' exonuclease, C-terminal subdomain"/>
    <property type="match status" value="1"/>
</dbReference>
<evidence type="ECO:0000256" key="2">
    <source>
        <dbReference type="ARBA" id="ARBA00022801"/>
    </source>
</evidence>
<dbReference type="Pfam" id="PF01367">
    <property type="entry name" value="5_3_exonuc"/>
    <property type="match status" value="1"/>
</dbReference>
<dbReference type="EMBL" id="NTJZ01000004">
    <property type="protein sequence ID" value="PDH34339.1"/>
    <property type="molecule type" value="Genomic_DNA"/>
</dbReference>
<comment type="caution">
    <text evidence="5">The sequence shown here is derived from an EMBL/GenBank/DDBJ whole genome shotgun (WGS) entry which is preliminary data.</text>
</comment>
<reference evidence="5 6" key="1">
    <citation type="submission" date="2017-08" db="EMBL/GenBank/DDBJ databases">
        <title>Fine stratification of microbial communities through a metagenomic profile of the photic zone.</title>
        <authorList>
            <person name="Haro-Moreno J.M."/>
            <person name="Lopez-Perez M."/>
            <person name="De La Torre J."/>
            <person name="Picazo A."/>
            <person name="Camacho A."/>
            <person name="Rodriguez-Valera F."/>
        </authorList>
    </citation>
    <scope>NUCLEOTIDE SEQUENCE [LARGE SCALE GENOMIC DNA]</scope>
    <source>
        <strain evidence="5">MED-G28</strain>
    </source>
</reference>
<dbReference type="GO" id="GO:0033567">
    <property type="term" value="P:DNA replication, Okazaki fragment processing"/>
    <property type="evidence" value="ECO:0007669"/>
    <property type="project" value="InterPro"/>
</dbReference>
<proteinExistence type="predicted"/>
<protein>
    <submittedName>
        <fullName evidence="5">Flap endonuclease</fullName>
    </submittedName>
</protein>
<dbReference type="PANTHER" id="PTHR42646:SF2">
    <property type="entry name" value="5'-3' EXONUCLEASE FAMILY PROTEIN"/>
    <property type="match status" value="1"/>
</dbReference>
<dbReference type="CDD" id="cd09859">
    <property type="entry name" value="PIN_53EXO"/>
    <property type="match status" value="1"/>
</dbReference>
<dbReference type="PANTHER" id="PTHR42646">
    <property type="entry name" value="FLAP ENDONUCLEASE XNI"/>
    <property type="match status" value="1"/>
</dbReference>
<dbReference type="FunFam" id="1.10.150.20:FF:000003">
    <property type="entry name" value="DNA polymerase I"/>
    <property type="match status" value="1"/>
</dbReference>
<dbReference type="InterPro" id="IPR002421">
    <property type="entry name" value="5-3_exonuclease"/>
</dbReference>
<dbReference type="SMART" id="SM00475">
    <property type="entry name" value="53EXOc"/>
    <property type="match status" value="1"/>
</dbReference>
<keyword evidence="5" id="KW-0255">Endonuclease</keyword>
<dbReference type="InterPro" id="IPR020045">
    <property type="entry name" value="DNA_polI_H3TH"/>
</dbReference>
<dbReference type="InterPro" id="IPR029060">
    <property type="entry name" value="PIN-like_dom_sf"/>
</dbReference>
<dbReference type="InterPro" id="IPR036279">
    <property type="entry name" value="5-3_exonuclease_C_sf"/>
</dbReference>
<dbReference type="SMART" id="SM00279">
    <property type="entry name" value="HhH2"/>
    <property type="match status" value="1"/>
</dbReference>
<dbReference type="SUPFAM" id="SSF88723">
    <property type="entry name" value="PIN domain-like"/>
    <property type="match status" value="1"/>
</dbReference>
<keyword evidence="3" id="KW-0238">DNA-binding</keyword>
<dbReference type="Pfam" id="PF02739">
    <property type="entry name" value="5_3_exonuc_N"/>
    <property type="match status" value="1"/>
</dbReference>
<organism evidence="5 6">
    <name type="scientific">OM182 bacterium MED-G28</name>
    <dbReference type="NCBI Taxonomy" id="1986256"/>
    <lineage>
        <taxon>Bacteria</taxon>
        <taxon>Pseudomonadati</taxon>
        <taxon>Pseudomonadota</taxon>
        <taxon>Gammaproteobacteria</taxon>
        <taxon>OMG group</taxon>
        <taxon>OM182 clade</taxon>
    </lineage>
</organism>
<dbReference type="InterPro" id="IPR020046">
    <property type="entry name" value="5-3_exonucl_a-hlix_arch_N"/>
</dbReference>
<dbReference type="Gene3D" id="1.10.150.20">
    <property type="entry name" value="5' to 3' exonuclease, C-terminal subdomain"/>
    <property type="match status" value="1"/>
</dbReference>
<feature type="domain" description="5'-3' exonuclease" evidence="4">
    <location>
        <begin position="8"/>
        <end position="278"/>
    </location>
</feature>
<dbReference type="GO" id="GO:0008409">
    <property type="term" value="F:5'-3' exonuclease activity"/>
    <property type="evidence" value="ECO:0007669"/>
    <property type="project" value="InterPro"/>
</dbReference>
<keyword evidence="1" id="KW-0540">Nuclease</keyword>
<keyword evidence="2" id="KW-0378">Hydrolase</keyword>
<dbReference type="GO" id="GO:0003677">
    <property type="term" value="F:DNA binding"/>
    <property type="evidence" value="ECO:0007669"/>
    <property type="project" value="UniProtKB-KW"/>
</dbReference>
<dbReference type="GO" id="GO:0017108">
    <property type="term" value="F:5'-flap endonuclease activity"/>
    <property type="evidence" value="ECO:0007669"/>
    <property type="project" value="InterPro"/>
</dbReference>
<accession>A0A2A5WCX7</accession>
<evidence type="ECO:0000256" key="1">
    <source>
        <dbReference type="ARBA" id="ARBA00022722"/>
    </source>
</evidence>
<evidence type="ECO:0000259" key="4">
    <source>
        <dbReference type="SMART" id="SM00475"/>
    </source>
</evidence>
<evidence type="ECO:0000313" key="5">
    <source>
        <dbReference type="EMBL" id="PDH34339.1"/>
    </source>
</evidence>
<evidence type="ECO:0000313" key="6">
    <source>
        <dbReference type="Proteomes" id="UP000219329"/>
    </source>
</evidence>